<dbReference type="Pfam" id="PF21274">
    <property type="entry name" value="Rng_hyd_C"/>
    <property type="match status" value="1"/>
</dbReference>
<dbReference type="RefSeq" id="WP_345703045.1">
    <property type="nucleotide sequence ID" value="NZ_BAABJP010000023.1"/>
</dbReference>
<dbReference type="NCBIfam" id="NF004780">
    <property type="entry name" value="PRK06126.1"/>
    <property type="match status" value="1"/>
</dbReference>
<gene>
    <name evidence="6" type="ORF">GCM10023321_45170</name>
</gene>
<evidence type="ECO:0000259" key="5">
    <source>
        <dbReference type="Pfam" id="PF01494"/>
    </source>
</evidence>
<name>A0ABP9QFX1_9PSEU</name>
<accession>A0ABP9QFX1</accession>
<dbReference type="Gene3D" id="3.40.30.120">
    <property type="match status" value="1"/>
</dbReference>
<dbReference type="PANTHER" id="PTHR43004">
    <property type="entry name" value="TRK SYSTEM POTASSIUM UPTAKE PROTEIN"/>
    <property type="match status" value="1"/>
</dbReference>
<dbReference type="InterPro" id="IPR050641">
    <property type="entry name" value="RIFMO-like"/>
</dbReference>
<organism evidence="6 7">
    <name type="scientific">Pseudonocardia eucalypti</name>
    <dbReference type="NCBI Taxonomy" id="648755"/>
    <lineage>
        <taxon>Bacteria</taxon>
        <taxon>Bacillati</taxon>
        <taxon>Actinomycetota</taxon>
        <taxon>Actinomycetes</taxon>
        <taxon>Pseudonocardiales</taxon>
        <taxon>Pseudonocardiaceae</taxon>
        <taxon>Pseudonocardia</taxon>
    </lineage>
</organism>
<dbReference type="Gene3D" id="3.30.9.10">
    <property type="entry name" value="D-Amino Acid Oxidase, subunit A, domain 2"/>
    <property type="match status" value="1"/>
</dbReference>
<dbReference type="EMBL" id="BAABJP010000023">
    <property type="protein sequence ID" value="GAA5161234.1"/>
    <property type="molecule type" value="Genomic_DNA"/>
</dbReference>
<keyword evidence="2" id="KW-0285">Flavoprotein</keyword>
<feature type="domain" description="FAD-binding" evidence="5">
    <location>
        <begin position="3"/>
        <end position="348"/>
    </location>
</feature>
<evidence type="ECO:0000256" key="1">
    <source>
        <dbReference type="ARBA" id="ARBA00001974"/>
    </source>
</evidence>
<protein>
    <submittedName>
        <fullName evidence="6">FAD-dependent oxidoreductase</fullName>
    </submittedName>
</protein>
<dbReference type="Proteomes" id="UP001428817">
    <property type="component" value="Unassembled WGS sequence"/>
</dbReference>
<comment type="caution">
    <text evidence="6">The sequence shown here is derived from an EMBL/GenBank/DDBJ whole genome shotgun (WGS) entry which is preliminary data.</text>
</comment>
<keyword evidence="7" id="KW-1185">Reference proteome</keyword>
<evidence type="ECO:0000256" key="4">
    <source>
        <dbReference type="SAM" id="MobiDB-lite"/>
    </source>
</evidence>
<proteinExistence type="predicted"/>
<dbReference type="InterPro" id="IPR036188">
    <property type="entry name" value="FAD/NAD-bd_sf"/>
</dbReference>
<dbReference type="InterPro" id="IPR002938">
    <property type="entry name" value="FAD-bd"/>
</dbReference>
<evidence type="ECO:0000313" key="7">
    <source>
        <dbReference type="Proteomes" id="UP001428817"/>
    </source>
</evidence>
<evidence type="ECO:0000313" key="6">
    <source>
        <dbReference type="EMBL" id="GAA5161234.1"/>
    </source>
</evidence>
<keyword evidence="3" id="KW-0274">FAD</keyword>
<dbReference type="PRINTS" id="PR00420">
    <property type="entry name" value="RNGMNOXGNASE"/>
</dbReference>
<dbReference type="PANTHER" id="PTHR43004:SF19">
    <property type="entry name" value="BINDING MONOOXYGENASE, PUTATIVE (JCVI)-RELATED"/>
    <property type="match status" value="1"/>
</dbReference>
<sequence>MLETEVVIVGAGVAGLAMALELRSRKIDFVLLDQGDERGAPDPGVVGPRAMELLRRWGVAGAIRGAGWPGDHPLDCAWVTRVGGHELYRLTRYTMDTRPPFRHTPEPPAICPRHWLEPLLRDELGSHPDGPVRPRSRLEGFEPDGDGVTVTVSDAAAGPGLRVRARYLVDCDGTDARVRENCGIAAPTRYKAQRFRDILFRAPRLRERLGERHAALFYLMASPAARYPLVAVDGAGLYRLSIHAAERVARQTDAATVIGELLAEPTPVRIVADSEWWLAPRVAERFGHERVFLVGDAAHALAPAGGFGQDLGICDAANLGWKLAAALHGWAGPGLLASYTAERRPTALVALTEAQRNLHRAQARTIPEELNDDTPDGERARRAMRAGLVVDGAAHEFDAPRIHLGFRYPDSPVVVADPSAPPDGAPRPNSRPGSRAPHAWVRPGMSTLDLFGDSFVLLRTTSTHAATDPEPWTRAFTARRVPLRVLDHTEPEVAAAYERPLVLVRPDGHVAWRGNRPAEDLGRLADTVRGGRAQ</sequence>
<evidence type="ECO:0000256" key="2">
    <source>
        <dbReference type="ARBA" id="ARBA00022630"/>
    </source>
</evidence>
<dbReference type="Gene3D" id="3.50.50.60">
    <property type="entry name" value="FAD/NAD(P)-binding domain"/>
    <property type="match status" value="1"/>
</dbReference>
<reference evidence="7" key="1">
    <citation type="journal article" date="2019" name="Int. J. Syst. Evol. Microbiol.">
        <title>The Global Catalogue of Microorganisms (GCM) 10K type strain sequencing project: providing services to taxonomists for standard genome sequencing and annotation.</title>
        <authorList>
            <consortium name="The Broad Institute Genomics Platform"/>
            <consortium name="The Broad Institute Genome Sequencing Center for Infectious Disease"/>
            <person name="Wu L."/>
            <person name="Ma J."/>
        </authorList>
    </citation>
    <scope>NUCLEOTIDE SEQUENCE [LARGE SCALE GENOMIC DNA]</scope>
    <source>
        <strain evidence="7">JCM 18303</strain>
    </source>
</reference>
<comment type="cofactor">
    <cofactor evidence="1">
        <name>FAD</name>
        <dbReference type="ChEBI" id="CHEBI:57692"/>
    </cofactor>
</comment>
<dbReference type="SUPFAM" id="SSF51905">
    <property type="entry name" value="FAD/NAD(P)-binding domain"/>
    <property type="match status" value="1"/>
</dbReference>
<feature type="region of interest" description="Disordered" evidence="4">
    <location>
        <begin position="417"/>
        <end position="438"/>
    </location>
</feature>
<evidence type="ECO:0000256" key="3">
    <source>
        <dbReference type="ARBA" id="ARBA00022827"/>
    </source>
</evidence>
<dbReference type="Pfam" id="PF01494">
    <property type="entry name" value="FAD_binding_3"/>
    <property type="match status" value="1"/>
</dbReference>